<keyword evidence="1" id="KW-0805">Transcription regulation</keyword>
<evidence type="ECO:0000256" key="2">
    <source>
        <dbReference type="ARBA" id="ARBA00023125"/>
    </source>
</evidence>
<keyword evidence="7" id="KW-1185">Reference proteome</keyword>
<dbReference type="SUPFAM" id="SSF48498">
    <property type="entry name" value="Tetracyclin repressor-like, C-terminal domain"/>
    <property type="match status" value="1"/>
</dbReference>
<dbReference type="InterPro" id="IPR009057">
    <property type="entry name" value="Homeodomain-like_sf"/>
</dbReference>
<evidence type="ECO:0000313" key="6">
    <source>
        <dbReference type="EMBL" id="SHH29956.1"/>
    </source>
</evidence>
<dbReference type="PANTHER" id="PTHR47506">
    <property type="entry name" value="TRANSCRIPTIONAL REGULATORY PROTEIN"/>
    <property type="match status" value="1"/>
</dbReference>
<keyword evidence="2 4" id="KW-0238">DNA-binding</keyword>
<dbReference type="STRING" id="299255.SAMN02745129_1759"/>
<evidence type="ECO:0000256" key="1">
    <source>
        <dbReference type="ARBA" id="ARBA00023015"/>
    </source>
</evidence>
<dbReference type="PANTHER" id="PTHR47506:SF1">
    <property type="entry name" value="HTH-TYPE TRANSCRIPTIONAL REGULATOR YJDC"/>
    <property type="match status" value="1"/>
</dbReference>
<gene>
    <name evidence="6" type="ORF">SAMN02745129_1759</name>
</gene>
<evidence type="ECO:0000259" key="5">
    <source>
        <dbReference type="PROSITE" id="PS50977"/>
    </source>
</evidence>
<organism evidence="6 7">
    <name type="scientific">Ferrimonas marina</name>
    <dbReference type="NCBI Taxonomy" id="299255"/>
    <lineage>
        <taxon>Bacteria</taxon>
        <taxon>Pseudomonadati</taxon>
        <taxon>Pseudomonadota</taxon>
        <taxon>Gammaproteobacteria</taxon>
        <taxon>Alteromonadales</taxon>
        <taxon>Ferrimonadaceae</taxon>
        <taxon>Ferrimonas</taxon>
    </lineage>
</organism>
<protein>
    <submittedName>
        <fullName evidence="6">Transcriptional regulator, TetR family</fullName>
    </submittedName>
</protein>
<dbReference type="EMBL" id="FQXG01000002">
    <property type="protein sequence ID" value="SHH29956.1"/>
    <property type="molecule type" value="Genomic_DNA"/>
</dbReference>
<dbReference type="RefSeq" id="WP_067659139.1">
    <property type="nucleotide sequence ID" value="NZ_FQXG01000002.1"/>
</dbReference>
<sequence>MTESPVPSTKVAIAARLEQAFSEQGFAEPGVAQLKTISQVSLRTLYKHYPSKEAMVIGALEHRHQRYSTLLQGTESMTPSEAVNALFDRLADWMRDEAPHGCLSVNALAAFPDSAAIRDAVNGHKQAVRQQLGRLSGRPDLATALFLLHEGASSSWPLLADAAIDAARQSALTLILETQA</sequence>
<accession>A0A1M5RUP4</accession>
<reference evidence="7" key="1">
    <citation type="submission" date="2016-11" db="EMBL/GenBank/DDBJ databases">
        <authorList>
            <person name="Varghese N."/>
            <person name="Submissions S."/>
        </authorList>
    </citation>
    <scope>NUCLEOTIDE SEQUENCE [LARGE SCALE GENOMIC DNA]</scope>
    <source>
        <strain evidence="7">DSM 16917</strain>
    </source>
</reference>
<dbReference type="AlphaFoldDB" id="A0A1M5RUP4"/>
<dbReference type="InterPro" id="IPR036271">
    <property type="entry name" value="Tet_transcr_reg_TetR-rel_C_sf"/>
</dbReference>
<evidence type="ECO:0000256" key="4">
    <source>
        <dbReference type="PROSITE-ProRule" id="PRU00335"/>
    </source>
</evidence>
<dbReference type="Gene3D" id="1.10.357.10">
    <property type="entry name" value="Tetracycline Repressor, domain 2"/>
    <property type="match status" value="1"/>
</dbReference>
<feature type="domain" description="HTH tetR-type" evidence="5">
    <location>
        <begin position="7"/>
        <end position="67"/>
    </location>
</feature>
<dbReference type="InterPro" id="IPR001647">
    <property type="entry name" value="HTH_TetR"/>
</dbReference>
<proteinExistence type="predicted"/>
<dbReference type="OrthoDB" id="116240at2"/>
<dbReference type="PROSITE" id="PS50977">
    <property type="entry name" value="HTH_TETR_2"/>
    <property type="match status" value="1"/>
</dbReference>
<keyword evidence="3" id="KW-0804">Transcription</keyword>
<dbReference type="SUPFAM" id="SSF46689">
    <property type="entry name" value="Homeodomain-like"/>
    <property type="match status" value="1"/>
</dbReference>
<evidence type="ECO:0000313" key="7">
    <source>
        <dbReference type="Proteomes" id="UP000184268"/>
    </source>
</evidence>
<dbReference type="Proteomes" id="UP000184268">
    <property type="component" value="Unassembled WGS sequence"/>
</dbReference>
<dbReference type="GO" id="GO:0003677">
    <property type="term" value="F:DNA binding"/>
    <property type="evidence" value="ECO:0007669"/>
    <property type="project" value="UniProtKB-UniRule"/>
</dbReference>
<evidence type="ECO:0000256" key="3">
    <source>
        <dbReference type="ARBA" id="ARBA00023163"/>
    </source>
</evidence>
<name>A0A1M5RUP4_9GAMM</name>
<feature type="DNA-binding region" description="H-T-H motif" evidence="4">
    <location>
        <begin position="30"/>
        <end position="49"/>
    </location>
</feature>